<protein>
    <submittedName>
        <fullName evidence="2">Uncharacterized protein</fullName>
    </submittedName>
</protein>
<name>A0A1G4XTT3_9ENTR</name>
<organism evidence="2 3">
    <name type="scientific">Kosakonia sacchari</name>
    <dbReference type="NCBI Taxonomy" id="1158459"/>
    <lineage>
        <taxon>Bacteria</taxon>
        <taxon>Pseudomonadati</taxon>
        <taxon>Pseudomonadota</taxon>
        <taxon>Gammaproteobacteria</taxon>
        <taxon>Enterobacterales</taxon>
        <taxon>Enterobacteriaceae</taxon>
        <taxon>Kosakonia</taxon>
    </lineage>
</organism>
<evidence type="ECO:0000256" key="1">
    <source>
        <dbReference type="SAM" id="SignalP"/>
    </source>
</evidence>
<dbReference type="AlphaFoldDB" id="A0A1G4XTT3"/>
<accession>A0A1G4XTT3</accession>
<gene>
    <name evidence="2" type="ORF">SAMN02927897_01430</name>
</gene>
<reference evidence="2 3" key="1">
    <citation type="submission" date="2016-10" db="EMBL/GenBank/DDBJ databases">
        <authorList>
            <person name="Varghese N."/>
            <person name="Submissions S."/>
        </authorList>
    </citation>
    <scope>NUCLEOTIDE SEQUENCE [LARGE SCALE GENOMIC DNA]</scope>
    <source>
        <strain evidence="2 3">CGMCC 1.12102</strain>
    </source>
</reference>
<feature type="chain" id="PRO_5032618046" evidence="1">
    <location>
        <begin position="29"/>
        <end position="257"/>
    </location>
</feature>
<dbReference type="EMBL" id="FMUI01000003">
    <property type="protein sequence ID" value="SCX44612.1"/>
    <property type="molecule type" value="Genomic_DNA"/>
</dbReference>
<evidence type="ECO:0000313" key="3">
    <source>
        <dbReference type="Proteomes" id="UP000183569"/>
    </source>
</evidence>
<comment type="caution">
    <text evidence="2">The sequence shown here is derived from an EMBL/GenBank/DDBJ whole genome shotgun (WGS) entry which is preliminary data.</text>
</comment>
<keyword evidence="1" id="KW-0732">Signal</keyword>
<sequence>MRNVFFGKVLLSILFVCLFSFFSFDASAGIDINRFDKLETVGNITADKQVQASLKKVLGPNYAAFTGNFDVYGEPRHTADGGLFVEGWLKDLYLENASAFVIYPDGRLSAAWVMPTASVAHYKSNTGEKRIPDALQQWVSRFQDVSFNTPTVSLTAETFVDFFETPKFKIKVVTVCGNGANCDEATYYGVRKNDRAEVNLHGFAVRKSCDQSICPVITYTFKNGTTTYLLSKIDNSLTVIQNNKILLDEKGIWKAHE</sequence>
<dbReference type="Proteomes" id="UP000183569">
    <property type="component" value="Unassembled WGS sequence"/>
</dbReference>
<feature type="signal peptide" evidence="1">
    <location>
        <begin position="1"/>
        <end position="28"/>
    </location>
</feature>
<proteinExistence type="predicted"/>
<evidence type="ECO:0000313" key="2">
    <source>
        <dbReference type="EMBL" id="SCX44612.1"/>
    </source>
</evidence>